<dbReference type="InterPro" id="IPR013087">
    <property type="entry name" value="Znf_C2H2_type"/>
</dbReference>
<dbReference type="GO" id="GO:0009740">
    <property type="term" value="P:gibberellic acid mediated signaling pathway"/>
    <property type="evidence" value="ECO:0007669"/>
    <property type="project" value="TreeGrafter"/>
</dbReference>
<proteinExistence type="predicted"/>
<keyword evidence="1" id="KW-0479">Metal-binding</keyword>
<dbReference type="InterPro" id="IPR029062">
    <property type="entry name" value="Class_I_gatase-like"/>
</dbReference>
<dbReference type="AlphaFoldDB" id="A0A6V7QGS0"/>
<dbReference type="FunFam" id="3.30.160.60:FF:002067">
    <property type="entry name" value="Zinc finger protein 6"/>
    <property type="match status" value="1"/>
</dbReference>
<feature type="region of interest" description="Disordered" evidence="2">
    <location>
        <begin position="217"/>
        <end position="252"/>
    </location>
</feature>
<feature type="region of interest" description="Disordered" evidence="2">
    <location>
        <begin position="320"/>
        <end position="339"/>
    </location>
</feature>
<keyword evidence="1" id="KW-0862">Zinc</keyword>
<dbReference type="PROSITE" id="PS50157">
    <property type="entry name" value="ZINC_FINGER_C2H2_2"/>
    <property type="match status" value="1"/>
</dbReference>
<dbReference type="GO" id="GO:0005634">
    <property type="term" value="C:nucleus"/>
    <property type="evidence" value="ECO:0007669"/>
    <property type="project" value="TreeGrafter"/>
</dbReference>
<dbReference type="InterPro" id="IPR036236">
    <property type="entry name" value="Znf_C2H2_sf"/>
</dbReference>
<dbReference type="Gene3D" id="3.40.50.880">
    <property type="match status" value="1"/>
</dbReference>
<dbReference type="Gene3D" id="3.30.160.60">
    <property type="entry name" value="Classic Zinc Finger"/>
    <property type="match status" value="1"/>
</dbReference>
<dbReference type="GO" id="GO:0008270">
    <property type="term" value="F:zinc ion binding"/>
    <property type="evidence" value="ECO:0007669"/>
    <property type="project" value="UniProtKB-KW"/>
</dbReference>
<keyword evidence="1" id="KW-0863">Zinc-finger</keyword>
<evidence type="ECO:0000256" key="2">
    <source>
        <dbReference type="SAM" id="MobiDB-lite"/>
    </source>
</evidence>
<feature type="compositionally biased region" description="Low complexity" evidence="2">
    <location>
        <begin position="232"/>
        <end position="249"/>
    </location>
</feature>
<organism evidence="4">
    <name type="scientific">Ananas comosus var. bracteatus</name>
    <name type="common">red pineapple</name>
    <dbReference type="NCBI Taxonomy" id="296719"/>
    <lineage>
        <taxon>Eukaryota</taxon>
        <taxon>Viridiplantae</taxon>
        <taxon>Streptophyta</taxon>
        <taxon>Embryophyta</taxon>
        <taxon>Tracheophyta</taxon>
        <taxon>Spermatophyta</taxon>
        <taxon>Magnoliopsida</taxon>
        <taxon>Liliopsida</taxon>
        <taxon>Poales</taxon>
        <taxon>Bromeliaceae</taxon>
        <taxon>Bromelioideae</taxon>
        <taxon>Ananas</taxon>
    </lineage>
</organism>
<sequence>MGDAAAADAAAAAEVRGAGVRGGGARARAEGARGYFGIFAKLLGDHNNGGDDNGEEEEEEVWVAYRAARGELPKEEGGFERFEGYNGFVVTGSCNDAHDDDPWIRDLVRFLQMLIARRKKVLGICFGHQGYAVPFQGRQLLEERFYGVNPRIHNPRIDILSIEDSSRPFPILYSSSFSVNIASQLLFCMFGIQCEPENMISSSSSPKLKLFGFHVSEEEEAPPTPTENGLQGSDSSSGSTTTTATPPAAGGDGRKYECQYCCREFANSQALGGHQNAHKKERQQLKRAQLHASSSPPPPPPPACARPSLLRSTRRELIITIPWPPPSPTPAPPPPRRARAGSQLGLLLPRCRRAAAGADLPRLARLRLPSSSALLLLSRRPRPGSLAPPLLAGAGPSEAGADSDDAFGLDLQLSLARPAPEPRFNPNPEHITNHII</sequence>
<gene>
    <name evidence="4" type="ORF">CB5_LOCUS25570</name>
</gene>
<accession>A0A6V7QGS0</accession>
<dbReference type="PROSITE" id="PS00028">
    <property type="entry name" value="ZINC_FINGER_C2H2_1"/>
    <property type="match status" value="1"/>
</dbReference>
<protein>
    <recommendedName>
        <fullName evidence="3">C2H2-type domain-containing protein</fullName>
    </recommendedName>
</protein>
<reference evidence="4" key="1">
    <citation type="submission" date="2020-07" db="EMBL/GenBank/DDBJ databases">
        <authorList>
            <person name="Lin J."/>
        </authorList>
    </citation>
    <scope>NUCLEOTIDE SEQUENCE</scope>
</reference>
<evidence type="ECO:0000259" key="3">
    <source>
        <dbReference type="PROSITE" id="PS50157"/>
    </source>
</evidence>
<dbReference type="EMBL" id="LR862136">
    <property type="protein sequence ID" value="CAD1842359.1"/>
    <property type="molecule type" value="Genomic_DNA"/>
</dbReference>
<dbReference type="GO" id="GO:0003700">
    <property type="term" value="F:DNA-binding transcription factor activity"/>
    <property type="evidence" value="ECO:0007669"/>
    <property type="project" value="TreeGrafter"/>
</dbReference>
<feature type="compositionally biased region" description="Pro residues" evidence="2">
    <location>
        <begin position="322"/>
        <end position="335"/>
    </location>
</feature>
<dbReference type="InterPro" id="IPR044299">
    <property type="entry name" value="GIS3/ZFP5/ZFP6"/>
</dbReference>
<feature type="domain" description="C2H2-type" evidence="3">
    <location>
        <begin position="256"/>
        <end position="283"/>
    </location>
</feature>
<dbReference type="GO" id="GO:0010090">
    <property type="term" value="P:trichome morphogenesis"/>
    <property type="evidence" value="ECO:0007669"/>
    <property type="project" value="InterPro"/>
</dbReference>
<feature type="region of interest" description="Disordered" evidence="2">
    <location>
        <begin position="271"/>
        <end position="307"/>
    </location>
</feature>
<dbReference type="GO" id="GO:0009736">
    <property type="term" value="P:cytokinin-activated signaling pathway"/>
    <property type="evidence" value="ECO:0007669"/>
    <property type="project" value="TreeGrafter"/>
</dbReference>
<evidence type="ECO:0000256" key="1">
    <source>
        <dbReference type="PROSITE-ProRule" id="PRU00042"/>
    </source>
</evidence>
<feature type="compositionally biased region" description="Pro residues" evidence="2">
    <location>
        <begin position="295"/>
        <end position="304"/>
    </location>
</feature>
<dbReference type="SUPFAM" id="SSF57667">
    <property type="entry name" value="beta-beta-alpha zinc fingers"/>
    <property type="match status" value="1"/>
</dbReference>
<dbReference type="PANTHER" id="PTHR46353:SF9">
    <property type="entry name" value="ZINC FINGER PROTEIN GIS3"/>
    <property type="match status" value="1"/>
</dbReference>
<name>A0A6V7QGS0_ANACO</name>
<evidence type="ECO:0000313" key="4">
    <source>
        <dbReference type="EMBL" id="CAD1842359.1"/>
    </source>
</evidence>
<dbReference type="PANTHER" id="PTHR46353">
    <property type="entry name" value="ZINC FINGER PROTEIN 5"/>
    <property type="match status" value="1"/>
</dbReference>
<dbReference type="SUPFAM" id="SSF52317">
    <property type="entry name" value="Class I glutamine amidotransferase-like"/>
    <property type="match status" value="1"/>
</dbReference>
<dbReference type="GO" id="GO:0000976">
    <property type="term" value="F:transcription cis-regulatory region binding"/>
    <property type="evidence" value="ECO:0007669"/>
    <property type="project" value="TreeGrafter"/>
</dbReference>